<keyword evidence="12" id="KW-1185">Reference proteome</keyword>
<dbReference type="Pfam" id="PF00528">
    <property type="entry name" value="BPD_transp_1"/>
    <property type="match status" value="1"/>
</dbReference>
<dbReference type="InterPro" id="IPR035906">
    <property type="entry name" value="MetI-like_sf"/>
</dbReference>
<comment type="subcellular location">
    <subcellularLocation>
        <location evidence="1 9">Cell membrane</location>
        <topology evidence="1 9">Multi-pass membrane protein</topology>
    </subcellularLocation>
</comment>
<evidence type="ECO:0000256" key="2">
    <source>
        <dbReference type="ARBA" id="ARBA00022448"/>
    </source>
</evidence>
<accession>A0A4Q2SKV1</accession>
<feature type="domain" description="ABC transmembrane type-1" evidence="10">
    <location>
        <begin position="104"/>
        <end position="293"/>
    </location>
</feature>
<dbReference type="EMBL" id="SDVB01000311">
    <property type="protein sequence ID" value="RYC04690.1"/>
    <property type="molecule type" value="Genomic_DNA"/>
</dbReference>
<dbReference type="CDD" id="cd06261">
    <property type="entry name" value="TM_PBP2"/>
    <property type="match status" value="1"/>
</dbReference>
<dbReference type="PANTHER" id="PTHR43386:SF1">
    <property type="entry name" value="D,D-DIPEPTIDE TRANSPORT SYSTEM PERMEASE PROTEIN DDPC-RELATED"/>
    <property type="match status" value="1"/>
</dbReference>
<proteinExistence type="inferred from homology"/>
<protein>
    <submittedName>
        <fullName evidence="11">ABC transporter permease subunit</fullName>
    </submittedName>
</protein>
<dbReference type="PROSITE" id="PS50928">
    <property type="entry name" value="ABC_TM1"/>
    <property type="match status" value="1"/>
</dbReference>
<dbReference type="GO" id="GO:0015031">
    <property type="term" value="P:protein transport"/>
    <property type="evidence" value="ECO:0007669"/>
    <property type="project" value="UniProtKB-KW"/>
</dbReference>
<name>A0A4Q2SKV1_9HYPH</name>
<dbReference type="Gene3D" id="1.10.3720.10">
    <property type="entry name" value="MetI-like"/>
    <property type="match status" value="1"/>
</dbReference>
<dbReference type="AlphaFoldDB" id="A0A4Q2SKV1"/>
<dbReference type="SUPFAM" id="SSF161098">
    <property type="entry name" value="MetI-like"/>
    <property type="match status" value="1"/>
</dbReference>
<dbReference type="GO" id="GO:0005886">
    <property type="term" value="C:plasma membrane"/>
    <property type="evidence" value="ECO:0007669"/>
    <property type="project" value="UniProtKB-SubCell"/>
</dbReference>
<evidence type="ECO:0000256" key="9">
    <source>
        <dbReference type="RuleBase" id="RU363032"/>
    </source>
</evidence>
<keyword evidence="7 9" id="KW-1133">Transmembrane helix</keyword>
<dbReference type="InterPro" id="IPR025966">
    <property type="entry name" value="OppC_N"/>
</dbReference>
<dbReference type="Proteomes" id="UP000291088">
    <property type="component" value="Unassembled WGS sequence"/>
</dbReference>
<dbReference type="PANTHER" id="PTHR43386">
    <property type="entry name" value="OLIGOPEPTIDE TRANSPORT SYSTEM PERMEASE PROTEIN APPC"/>
    <property type="match status" value="1"/>
</dbReference>
<comment type="similarity">
    <text evidence="9">Belongs to the binding-protein-dependent transport system permease family.</text>
</comment>
<evidence type="ECO:0000256" key="5">
    <source>
        <dbReference type="ARBA" id="ARBA00022856"/>
    </source>
</evidence>
<organism evidence="11 12">
    <name type="scientific">Ciceribacter ferrooxidans</name>
    <dbReference type="NCBI Taxonomy" id="2509717"/>
    <lineage>
        <taxon>Bacteria</taxon>
        <taxon>Pseudomonadati</taxon>
        <taxon>Pseudomonadota</taxon>
        <taxon>Alphaproteobacteria</taxon>
        <taxon>Hyphomicrobiales</taxon>
        <taxon>Rhizobiaceae</taxon>
        <taxon>Ciceribacter</taxon>
    </lineage>
</organism>
<evidence type="ECO:0000256" key="3">
    <source>
        <dbReference type="ARBA" id="ARBA00022475"/>
    </source>
</evidence>
<feature type="transmembrane region" description="Helical" evidence="9">
    <location>
        <begin position="108"/>
        <end position="132"/>
    </location>
</feature>
<dbReference type="Pfam" id="PF12911">
    <property type="entry name" value="OppC_N"/>
    <property type="match status" value="1"/>
</dbReference>
<gene>
    <name evidence="11" type="ORF">EUU22_21280</name>
</gene>
<keyword evidence="2 9" id="KW-0813">Transport</keyword>
<keyword evidence="4 9" id="KW-0812">Transmembrane</keyword>
<dbReference type="GO" id="GO:0071916">
    <property type="term" value="F:dipeptide transmembrane transporter activity"/>
    <property type="evidence" value="ECO:0007669"/>
    <property type="project" value="TreeGrafter"/>
</dbReference>
<keyword evidence="3" id="KW-1003">Cell membrane</keyword>
<reference evidence="11 12" key="1">
    <citation type="submission" date="2019-01" db="EMBL/GenBank/DDBJ databases">
        <authorList>
            <person name="Deng T."/>
        </authorList>
    </citation>
    <scope>NUCLEOTIDE SEQUENCE [LARGE SCALE GENOMIC DNA]</scope>
    <source>
        <strain evidence="11 12">F8825</strain>
    </source>
</reference>
<feature type="transmembrane region" description="Helical" evidence="9">
    <location>
        <begin position="267"/>
        <end position="289"/>
    </location>
</feature>
<evidence type="ECO:0000256" key="4">
    <source>
        <dbReference type="ARBA" id="ARBA00022692"/>
    </source>
</evidence>
<dbReference type="InterPro" id="IPR000515">
    <property type="entry name" value="MetI-like"/>
</dbReference>
<evidence type="ECO:0000259" key="10">
    <source>
        <dbReference type="PROSITE" id="PS50928"/>
    </source>
</evidence>
<evidence type="ECO:0000256" key="6">
    <source>
        <dbReference type="ARBA" id="ARBA00022927"/>
    </source>
</evidence>
<feature type="transmembrane region" description="Helical" evidence="9">
    <location>
        <begin position="38"/>
        <end position="59"/>
    </location>
</feature>
<evidence type="ECO:0000256" key="8">
    <source>
        <dbReference type="ARBA" id="ARBA00023136"/>
    </source>
</evidence>
<keyword evidence="8 9" id="KW-0472">Membrane</keyword>
<evidence type="ECO:0000313" key="12">
    <source>
        <dbReference type="Proteomes" id="UP000291088"/>
    </source>
</evidence>
<feature type="transmembrane region" description="Helical" evidence="9">
    <location>
        <begin position="152"/>
        <end position="178"/>
    </location>
</feature>
<comment type="caution">
    <text evidence="11">The sequence shown here is derived from an EMBL/GenBank/DDBJ whole genome shotgun (WGS) entry which is preliminary data.</text>
</comment>
<dbReference type="RefSeq" id="WP_129333985.1">
    <property type="nucleotide sequence ID" value="NZ_SDVB01000311.1"/>
</dbReference>
<evidence type="ECO:0000256" key="1">
    <source>
        <dbReference type="ARBA" id="ARBA00004651"/>
    </source>
</evidence>
<dbReference type="OrthoDB" id="9783218at2"/>
<keyword evidence="6" id="KW-0653">Protein transport</keyword>
<sequence length="307" mass="33484">MADTINDIDNSPQVISTAALRRKMLKEFWFYFSENRGAVIGLFVFLLLVIVAVFAPFIAPHSPFEQYRDAVLLPPAWIDGGRGTHLLGTDPVGRDILSRLLYGAQYSLFIGVFVTTLSLSSGVLIGVFAGYYRGWVDTIIMRMMDIILAFPSLLLALVLVAILGPGLTNGMIAIALVLQPHFVRLTRAAVMSEKGRDYVTASRLAGASPLRLMFRTILPNCMAPLIVQGTLSFSNAILDAAALGFLGMGAQPPAPEWGTMLAEAREFILRAWWVVTFPGLAILITVLAINLMGDGLRDALDPKMKRS</sequence>
<evidence type="ECO:0000256" key="7">
    <source>
        <dbReference type="ARBA" id="ARBA00022989"/>
    </source>
</evidence>
<evidence type="ECO:0000313" key="11">
    <source>
        <dbReference type="EMBL" id="RYC04690.1"/>
    </source>
</evidence>
<keyword evidence="5" id="KW-0571">Peptide transport</keyword>
<dbReference type="InterPro" id="IPR050366">
    <property type="entry name" value="BP-dependent_transpt_permease"/>
</dbReference>
<feature type="transmembrane region" description="Helical" evidence="9">
    <location>
        <begin position="221"/>
        <end position="247"/>
    </location>
</feature>